<dbReference type="PANTHER" id="PTHR24305">
    <property type="entry name" value="CYTOCHROME P450"/>
    <property type="match status" value="1"/>
</dbReference>
<keyword evidence="8" id="KW-0812">Transmembrane</keyword>
<proteinExistence type="inferred from homology"/>
<name>A0ABR4CWE8_9HELO</name>
<dbReference type="PRINTS" id="PR00463">
    <property type="entry name" value="EP450I"/>
</dbReference>
<evidence type="ECO:0000256" key="2">
    <source>
        <dbReference type="ARBA" id="ARBA00010617"/>
    </source>
</evidence>
<comment type="similarity">
    <text evidence="2 7">Belongs to the cytochrome P450 family.</text>
</comment>
<reference evidence="9 10" key="1">
    <citation type="journal article" date="2024" name="Commun. Biol.">
        <title>Comparative genomic analysis of thermophilic fungi reveals convergent evolutionary adaptations and gene losses.</title>
        <authorList>
            <person name="Steindorff A.S."/>
            <person name="Aguilar-Pontes M.V."/>
            <person name="Robinson A.J."/>
            <person name="Andreopoulos B."/>
            <person name="LaButti K."/>
            <person name="Kuo A."/>
            <person name="Mondo S."/>
            <person name="Riley R."/>
            <person name="Otillar R."/>
            <person name="Haridas S."/>
            <person name="Lipzen A."/>
            <person name="Grimwood J."/>
            <person name="Schmutz J."/>
            <person name="Clum A."/>
            <person name="Reid I.D."/>
            <person name="Moisan M.C."/>
            <person name="Butler G."/>
            <person name="Nguyen T.T.M."/>
            <person name="Dewar K."/>
            <person name="Conant G."/>
            <person name="Drula E."/>
            <person name="Henrissat B."/>
            <person name="Hansel C."/>
            <person name="Singer S."/>
            <person name="Hutchinson M.I."/>
            <person name="de Vries R.P."/>
            <person name="Natvig D.O."/>
            <person name="Powell A.J."/>
            <person name="Tsang A."/>
            <person name="Grigoriev I.V."/>
        </authorList>
    </citation>
    <scope>NUCLEOTIDE SEQUENCE [LARGE SCALE GENOMIC DNA]</scope>
    <source>
        <strain evidence="9 10">CBS 494.80</strain>
    </source>
</reference>
<keyword evidence="10" id="KW-1185">Reference proteome</keyword>
<comment type="caution">
    <text evidence="9">The sequence shown here is derived from an EMBL/GenBank/DDBJ whole genome shotgun (WGS) entry which is preliminary data.</text>
</comment>
<dbReference type="CDD" id="cd11062">
    <property type="entry name" value="CYP58-like"/>
    <property type="match status" value="1"/>
</dbReference>
<evidence type="ECO:0000256" key="4">
    <source>
        <dbReference type="ARBA" id="ARBA00023002"/>
    </source>
</evidence>
<evidence type="ECO:0000256" key="5">
    <source>
        <dbReference type="ARBA" id="ARBA00023004"/>
    </source>
</evidence>
<dbReference type="EMBL" id="JAZHXI010000003">
    <property type="protein sequence ID" value="KAL2073776.1"/>
    <property type="molecule type" value="Genomic_DNA"/>
</dbReference>
<dbReference type="SUPFAM" id="SSF48264">
    <property type="entry name" value="Cytochrome P450"/>
    <property type="match status" value="1"/>
</dbReference>
<evidence type="ECO:0000256" key="8">
    <source>
        <dbReference type="SAM" id="Phobius"/>
    </source>
</evidence>
<dbReference type="PANTHER" id="PTHR24305:SF157">
    <property type="entry name" value="N-ACETYLTRYPTOPHAN 6-HYDROXYLASE IVOC-RELATED"/>
    <property type="match status" value="1"/>
</dbReference>
<keyword evidence="7" id="KW-0349">Heme</keyword>
<keyword evidence="6 7" id="KW-0503">Monooxygenase</keyword>
<dbReference type="InterPro" id="IPR050121">
    <property type="entry name" value="Cytochrome_P450_monoxygenase"/>
</dbReference>
<dbReference type="InterPro" id="IPR001128">
    <property type="entry name" value="Cyt_P450"/>
</dbReference>
<dbReference type="Proteomes" id="UP001595075">
    <property type="component" value="Unassembled WGS sequence"/>
</dbReference>
<feature type="transmembrane region" description="Helical" evidence="8">
    <location>
        <begin position="9"/>
        <end position="30"/>
    </location>
</feature>
<keyword evidence="3 7" id="KW-0479">Metal-binding</keyword>
<evidence type="ECO:0008006" key="11">
    <source>
        <dbReference type="Google" id="ProtNLM"/>
    </source>
</evidence>
<dbReference type="Gene3D" id="1.10.630.10">
    <property type="entry name" value="Cytochrome P450"/>
    <property type="match status" value="1"/>
</dbReference>
<keyword evidence="8" id="KW-0472">Membrane</keyword>
<evidence type="ECO:0000313" key="10">
    <source>
        <dbReference type="Proteomes" id="UP001595075"/>
    </source>
</evidence>
<keyword evidence="8" id="KW-1133">Transmembrane helix</keyword>
<evidence type="ECO:0000256" key="1">
    <source>
        <dbReference type="ARBA" id="ARBA00001971"/>
    </source>
</evidence>
<protein>
    <recommendedName>
        <fullName evidence="11">Cytochrome P450</fullName>
    </recommendedName>
</protein>
<dbReference type="InterPro" id="IPR002401">
    <property type="entry name" value="Cyt_P450_E_grp-I"/>
</dbReference>
<evidence type="ECO:0000256" key="6">
    <source>
        <dbReference type="ARBA" id="ARBA00023033"/>
    </source>
</evidence>
<comment type="cofactor">
    <cofactor evidence="1">
        <name>heme</name>
        <dbReference type="ChEBI" id="CHEBI:30413"/>
    </cofactor>
</comment>
<keyword evidence="4 7" id="KW-0560">Oxidoreductase</keyword>
<evidence type="ECO:0000256" key="7">
    <source>
        <dbReference type="RuleBase" id="RU000461"/>
    </source>
</evidence>
<dbReference type="InterPro" id="IPR017972">
    <property type="entry name" value="Cyt_P450_CS"/>
</dbReference>
<sequence length="523" mass="59284">MFDISFSNLVIYSVLTYASYLVTLVIYRLYFHPLSSIPGPKLAAATLLYEFYYDVFHSGSYIWRIRALHAHYGPIIRISPNCIHINDPDFYDVYSGRVGEKRDKYPWAVTHFATPQAMVSTIDHDHHRLRRGAVSRYFSKGNIRSIEPELKGYIKTFMGRMEGFEGVERGEGERGFGEPVNILNAFKALASDIVTGCAFGESHDFLSVEDFNDGFWRVFTDAIRMDALTNHWSWLLPLLINLPERVREGMGMGYVMAFEKSRNQLKRMVANRSLEEKGTKTIFGDVLRSNLPEAEKSVERLWHDGQVFNIAGSETMSWTLANCVVYLLSNPQMMRRLREELKGVLKDGTIDDVTVAELEGLPYLTAVIKESLRVSYGIAGRLYRISPDKQQIFNDGTRDWVIPAGTPISMTIPLLHHNSTIFPSPSAFSPERWLDNPQLDRYLFSFSKGPRSCVGLNLAWAQLYLVIAALVGRYADEGQEGGSSPRMKLWKTGVDDVLLKHDFYVPGQSEETVKRGICVVIAG</sequence>
<dbReference type="Pfam" id="PF00067">
    <property type="entry name" value="p450"/>
    <property type="match status" value="1"/>
</dbReference>
<dbReference type="InterPro" id="IPR036396">
    <property type="entry name" value="Cyt_P450_sf"/>
</dbReference>
<dbReference type="PRINTS" id="PR00385">
    <property type="entry name" value="P450"/>
</dbReference>
<organism evidence="9 10">
    <name type="scientific">Oculimacula yallundae</name>
    <dbReference type="NCBI Taxonomy" id="86028"/>
    <lineage>
        <taxon>Eukaryota</taxon>
        <taxon>Fungi</taxon>
        <taxon>Dikarya</taxon>
        <taxon>Ascomycota</taxon>
        <taxon>Pezizomycotina</taxon>
        <taxon>Leotiomycetes</taxon>
        <taxon>Helotiales</taxon>
        <taxon>Ploettnerulaceae</taxon>
        <taxon>Oculimacula</taxon>
    </lineage>
</organism>
<evidence type="ECO:0000256" key="3">
    <source>
        <dbReference type="ARBA" id="ARBA00022723"/>
    </source>
</evidence>
<gene>
    <name evidence="9" type="ORF">VTL71DRAFT_11102</name>
</gene>
<accession>A0ABR4CWE8</accession>
<keyword evidence="5 7" id="KW-0408">Iron</keyword>
<evidence type="ECO:0000313" key="9">
    <source>
        <dbReference type="EMBL" id="KAL2073776.1"/>
    </source>
</evidence>
<dbReference type="PROSITE" id="PS00086">
    <property type="entry name" value="CYTOCHROME_P450"/>
    <property type="match status" value="1"/>
</dbReference>